<reference evidence="2 3" key="1">
    <citation type="submission" date="2019-07" db="EMBL/GenBank/DDBJ databases">
        <title>Reclasification of Spiribacter aquaticus.</title>
        <authorList>
            <person name="Leon M.J."/>
            <person name="Sanchez-Porro C."/>
            <person name="Ventosa A."/>
        </authorList>
    </citation>
    <scope>NUCLEOTIDE SEQUENCE [LARGE SCALE GENOMIC DNA]</scope>
    <source>
        <strain evidence="2 3">SP30</strain>
    </source>
</reference>
<sequence length="256" mass="27681">MPAQPISFPRRPACQRGAERRQRSRRPRWHWLGMLPGLLLAAEIDARNACAGELDGLSMTADASEVLRDARVMIGGLPMCTLAYTTETGLDALMARYRQDWQAHPGVLQATDSNGDGRDDTVWQASDTFSRRLAVRSDGAGHAVMISLMPLDTAKPPAPRPYLPLPAGLEIEFQSRNAAGASVHARTALGPASAAQALTRTLEAAGWRGSDVDDPGIAGRRRIRLHRDGEAIRVELLRRSGQTLVLAQRVTPGGTP</sequence>
<accession>A0A557RJA3</accession>
<protein>
    <submittedName>
        <fullName evidence="2">Uncharacterized protein</fullName>
    </submittedName>
</protein>
<evidence type="ECO:0000256" key="1">
    <source>
        <dbReference type="SAM" id="MobiDB-lite"/>
    </source>
</evidence>
<evidence type="ECO:0000313" key="2">
    <source>
        <dbReference type="EMBL" id="TVO65252.1"/>
    </source>
</evidence>
<organism evidence="2 3">
    <name type="scientific">Spiribacter aquaticus</name>
    <dbReference type="NCBI Taxonomy" id="1935996"/>
    <lineage>
        <taxon>Bacteria</taxon>
        <taxon>Pseudomonadati</taxon>
        <taxon>Pseudomonadota</taxon>
        <taxon>Gammaproteobacteria</taxon>
        <taxon>Chromatiales</taxon>
        <taxon>Ectothiorhodospiraceae</taxon>
        <taxon>Spiribacter</taxon>
    </lineage>
</organism>
<gene>
    <name evidence="2" type="ORF">FPL11_03970</name>
</gene>
<name>A0A557RJA3_9GAMM</name>
<keyword evidence="3" id="KW-1185">Reference proteome</keyword>
<dbReference type="AlphaFoldDB" id="A0A557RJA3"/>
<feature type="region of interest" description="Disordered" evidence="1">
    <location>
        <begin position="1"/>
        <end position="22"/>
    </location>
</feature>
<dbReference type="RefSeq" id="WP_144347512.1">
    <property type="nucleotide sequence ID" value="NZ_VMKP01000002.1"/>
</dbReference>
<proteinExistence type="predicted"/>
<evidence type="ECO:0000313" key="3">
    <source>
        <dbReference type="Proteomes" id="UP000316688"/>
    </source>
</evidence>
<comment type="caution">
    <text evidence="2">The sequence shown here is derived from an EMBL/GenBank/DDBJ whole genome shotgun (WGS) entry which is preliminary data.</text>
</comment>
<dbReference type="EMBL" id="VMKP01000002">
    <property type="protein sequence ID" value="TVO65252.1"/>
    <property type="molecule type" value="Genomic_DNA"/>
</dbReference>
<dbReference type="Proteomes" id="UP000316688">
    <property type="component" value="Unassembled WGS sequence"/>
</dbReference>